<protein>
    <submittedName>
        <fullName evidence="1">Uncharacterized protein</fullName>
    </submittedName>
</protein>
<reference evidence="1" key="1">
    <citation type="submission" date="2021-04" db="EMBL/GenBank/DDBJ databases">
        <authorList>
            <person name="Yoon J."/>
        </authorList>
    </citation>
    <scope>NUCLEOTIDE SEQUENCE</scope>
    <source>
        <strain evidence="1">KMU-90</strain>
    </source>
</reference>
<organism evidence="1 2">
    <name type="scientific">Thetidibacter halocola</name>
    <dbReference type="NCBI Taxonomy" id="2827239"/>
    <lineage>
        <taxon>Bacteria</taxon>
        <taxon>Pseudomonadati</taxon>
        <taxon>Pseudomonadota</taxon>
        <taxon>Alphaproteobacteria</taxon>
        <taxon>Rhodobacterales</taxon>
        <taxon>Roseobacteraceae</taxon>
        <taxon>Thetidibacter</taxon>
    </lineage>
</organism>
<evidence type="ECO:0000313" key="1">
    <source>
        <dbReference type="EMBL" id="MBS0125848.1"/>
    </source>
</evidence>
<dbReference type="EMBL" id="JAGTUU010000007">
    <property type="protein sequence ID" value="MBS0125848.1"/>
    <property type="molecule type" value="Genomic_DNA"/>
</dbReference>
<dbReference type="Proteomes" id="UP000681356">
    <property type="component" value="Unassembled WGS sequence"/>
</dbReference>
<sequence>MRQQKETVADPSGSTLGDLSLSLDCETLSLMRRFIAPILETAASWPEIADRLADKGYGLGFREGHLVILNAEGAPLCTGRCLGVPLRRIAARIGRPCIRVDRSGQAGSLH</sequence>
<gene>
    <name evidence="1" type="ORF">KB874_17325</name>
</gene>
<evidence type="ECO:0000313" key="2">
    <source>
        <dbReference type="Proteomes" id="UP000681356"/>
    </source>
</evidence>
<dbReference type="RefSeq" id="WP_212537814.1">
    <property type="nucleotide sequence ID" value="NZ_JAGTUU010000007.1"/>
</dbReference>
<keyword evidence="2" id="KW-1185">Reference proteome</keyword>
<name>A0A8J7WIS7_9RHOB</name>
<proteinExistence type="predicted"/>
<comment type="caution">
    <text evidence="1">The sequence shown here is derived from an EMBL/GenBank/DDBJ whole genome shotgun (WGS) entry which is preliminary data.</text>
</comment>
<dbReference type="AlphaFoldDB" id="A0A8J7WIS7"/>
<accession>A0A8J7WIS7</accession>